<evidence type="ECO:0000259" key="7">
    <source>
        <dbReference type="Pfam" id="PF00361"/>
    </source>
</evidence>
<evidence type="ECO:0000256" key="2">
    <source>
        <dbReference type="ARBA" id="ARBA00022692"/>
    </source>
</evidence>
<keyword evidence="3 6" id="KW-1133">Transmembrane helix</keyword>
<evidence type="ECO:0000256" key="1">
    <source>
        <dbReference type="ARBA" id="ARBA00004127"/>
    </source>
</evidence>
<dbReference type="GO" id="GO:0016020">
    <property type="term" value="C:membrane"/>
    <property type="evidence" value="ECO:0007669"/>
    <property type="project" value="UniProtKB-SubCell"/>
</dbReference>
<feature type="transmembrane region" description="Helical" evidence="6">
    <location>
        <begin position="475"/>
        <end position="493"/>
    </location>
</feature>
<feature type="transmembrane region" description="Helical" evidence="6">
    <location>
        <begin position="168"/>
        <end position="189"/>
    </location>
</feature>
<gene>
    <name evidence="8" type="ORF">CL52_11145</name>
    <name evidence="9" type="ORF">SAMN05660875_105140</name>
</gene>
<evidence type="ECO:0000256" key="6">
    <source>
        <dbReference type="SAM" id="Phobius"/>
    </source>
</evidence>
<dbReference type="KEGG" id="pbm:CL52_11145"/>
<keyword evidence="11" id="KW-1185">Reference proteome</keyword>
<feature type="transmembrane region" description="Helical" evidence="6">
    <location>
        <begin position="63"/>
        <end position="87"/>
    </location>
</feature>
<organism evidence="8 10">
    <name type="scientific">Stutzerimonas balearica DSM 6083</name>
    <dbReference type="NCBI Taxonomy" id="1123016"/>
    <lineage>
        <taxon>Bacteria</taxon>
        <taxon>Pseudomonadati</taxon>
        <taxon>Pseudomonadota</taxon>
        <taxon>Gammaproteobacteria</taxon>
        <taxon>Pseudomonadales</taxon>
        <taxon>Pseudomonadaceae</taxon>
        <taxon>Stutzerimonas</taxon>
    </lineage>
</organism>
<evidence type="ECO:0000313" key="11">
    <source>
        <dbReference type="Proteomes" id="UP000182276"/>
    </source>
</evidence>
<sequence>MLWLVPLLPLLAAPLLYGLCRDGRRTRLAGLATAVILTTVGLAVAALLGDWSGSYRWSSQIQLTLALAPASAVFALTVPLVAAPIALYAAHHEAQAPTPAALARLMALLLAFVGAMELLVLAADLLTLLIAWELVGALSWSLIGHDWRERGNLRDAGWAFLVTRFGDLGLYIAAAAAFAGSGSFAFTALPSLEGMPLQVFVAGIVLACAAKSAQLPFAPWLFAAMAGPTSVSALLHAATMVAAGVYLTTRLHPSLDAVAWFAPLAMALGLATALAGGVVAGLQGHAKKLLAASTSAHHGLMWLAVGAGYPGAALLHFVVHAFFKAGLFLASGIAEHQVGSYALGAMRLGRRLPGIAVATLIASLALAGVPPLGGAWSKEQIVSAAGHHGAWLALATMFAGAFSAYYATRLQWLGFGPGPGMPRTPGGRPSNAERLALYLLSAGSLLLSLLWWPGLAEAIGHRLGFVLPAGKPWEVLLSWLLVGLGVLGGAVAVRQQWGNEDEANTRHPMLSRWFGLPALATRGASALFAASHALARFDDRVVDGGLRLVARYGSAAHALARFDDRAVDGGVRLTARVGEGLARLGDRRGEALFDGWVSGLSEATGALGRHVRRLQSGQMHHYYTGIAAGLAVVVLILAIGGLP</sequence>
<dbReference type="RefSeq" id="WP_043220594.1">
    <property type="nucleotide sequence ID" value="NZ_CP007511.1"/>
</dbReference>
<evidence type="ECO:0000313" key="10">
    <source>
        <dbReference type="Proteomes" id="UP000031271"/>
    </source>
</evidence>
<feature type="transmembrane region" description="Helical" evidence="6">
    <location>
        <begin position="388"/>
        <end position="407"/>
    </location>
</feature>
<keyword evidence="2 5" id="KW-0812">Transmembrane</keyword>
<dbReference type="GO" id="GO:0012505">
    <property type="term" value="C:endomembrane system"/>
    <property type="evidence" value="ECO:0007669"/>
    <property type="project" value="UniProtKB-SubCell"/>
</dbReference>
<dbReference type="PANTHER" id="PTHR42829:SF2">
    <property type="entry name" value="NADH-UBIQUINONE OXIDOREDUCTASE CHAIN 5"/>
    <property type="match status" value="1"/>
</dbReference>
<proteinExistence type="predicted"/>
<dbReference type="GO" id="GO:0008137">
    <property type="term" value="F:NADH dehydrogenase (ubiquinone) activity"/>
    <property type="evidence" value="ECO:0007669"/>
    <property type="project" value="InterPro"/>
</dbReference>
<dbReference type="Pfam" id="PF00361">
    <property type="entry name" value="Proton_antipo_M"/>
    <property type="match status" value="1"/>
</dbReference>
<dbReference type="Gene3D" id="1.20.5.2700">
    <property type="match status" value="1"/>
</dbReference>
<evidence type="ECO:0000313" key="9">
    <source>
        <dbReference type="EMBL" id="SDM47962.1"/>
    </source>
</evidence>
<dbReference type="AlphaFoldDB" id="A0A8D4C1T9"/>
<feature type="transmembrane region" description="Helical" evidence="6">
    <location>
        <begin position="435"/>
        <end position="455"/>
    </location>
</feature>
<dbReference type="GeneID" id="77260459"/>
<feature type="transmembrane region" description="Helical" evidence="6">
    <location>
        <begin position="107"/>
        <end position="132"/>
    </location>
</feature>
<dbReference type="GO" id="GO:0015990">
    <property type="term" value="P:electron transport coupled proton transport"/>
    <property type="evidence" value="ECO:0007669"/>
    <property type="project" value="TreeGrafter"/>
</dbReference>
<comment type="subcellular location">
    <subcellularLocation>
        <location evidence="1">Endomembrane system</location>
        <topology evidence="1">Multi-pass membrane protein</topology>
    </subcellularLocation>
    <subcellularLocation>
        <location evidence="5">Membrane</location>
        <topology evidence="5">Multi-pass membrane protein</topology>
    </subcellularLocation>
</comment>
<feature type="transmembrane region" description="Helical" evidence="6">
    <location>
        <begin position="195"/>
        <end position="213"/>
    </location>
</feature>
<feature type="transmembrane region" description="Helical" evidence="6">
    <location>
        <begin position="355"/>
        <end position="376"/>
    </location>
</feature>
<name>A0A8D4C1T9_9GAMM</name>
<evidence type="ECO:0000256" key="4">
    <source>
        <dbReference type="ARBA" id="ARBA00023136"/>
    </source>
</evidence>
<dbReference type="GO" id="GO:0042773">
    <property type="term" value="P:ATP synthesis coupled electron transport"/>
    <property type="evidence" value="ECO:0007669"/>
    <property type="project" value="InterPro"/>
</dbReference>
<feature type="transmembrane region" description="Helical" evidence="6">
    <location>
        <begin position="258"/>
        <end position="282"/>
    </location>
</feature>
<feature type="domain" description="NADH:quinone oxidoreductase/Mrp antiporter transmembrane" evidence="7">
    <location>
        <begin position="122"/>
        <end position="402"/>
    </location>
</feature>
<dbReference type="EMBL" id="FNHO01000005">
    <property type="protein sequence ID" value="SDM47962.1"/>
    <property type="molecule type" value="Genomic_DNA"/>
</dbReference>
<dbReference type="InterPro" id="IPR001750">
    <property type="entry name" value="ND/Mrp_TM"/>
</dbReference>
<feature type="transmembrane region" description="Helical" evidence="6">
    <location>
        <begin position="622"/>
        <end position="642"/>
    </location>
</feature>
<feature type="transmembrane region" description="Helical" evidence="6">
    <location>
        <begin position="28"/>
        <end position="51"/>
    </location>
</feature>
<dbReference type="PANTHER" id="PTHR42829">
    <property type="entry name" value="NADH-UBIQUINONE OXIDOREDUCTASE CHAIN 5"/>
    <property type="match status" value="1"/>
</dbReference>
<dbReference type="GO" id="GO:0003954">
    <property type="term" value="F:NADH dehydrogenase activity"/>
    <property type="evidence" value="ECO:0007669"/>
    <property type="project" value="TreeGrafter"/>
</dbReference>
<dbReference type="InterPro" id="IPR003945">
    <property type="entry name" value="NU5C-like"/>
</dbReference>
<keyword evidence="4 6" id="KW-0472">Membrane</keyword>
<protein>
    <submittedName>
        <fullName evidence="8">NADH dehydrogenase</fullName>
    </submittedName>
    <submittedName>
        <fullName evidence="9">NADH:ubiquinone oxidoreductase subunit 5 (Chain L)/Multisubunit Na+/H+ antiporter, MnhA subunit</fullName>
    </submittedName>
</protein>
<evidence type="ECO:0000256" key="5">
    <source>
        <dbReference type="RuleBase" id="RU000320"/>
    </source>
</evidence>
<evidence type="ECO:0000313" key="8">
    <source>
        <dbReference type="EMBL" id="AJE15562.1"/>
    </source>
</evidence>
<accession>A0A8D4C1T9</accession>
<dbReference type="Proteomes" id="UP000182276">
    <property type="component" value="Unassembled WGS sequence"/>
</dbReference>
<dbReference type="Proteomes" id="UP000031271">
    <property type="component" value="Chromosome"/>
</dbReference>
<reference evidence="10" key="1">
    <citation type="submission" date="2014-03" db="EMBL/GenBank/DDBJ databases">
        <title>Complete genome of Pseudomonas balearica DSM 6083T, a sewage water isolate from an enrichment with 2-methylnaphthalene.</title>
        <authorList>
            <person name="Salva-Serra F."/>
            <person name="Jaen-Luchoro D."/>
            <person name="Busquets A."/>
            <person name="Pena A."/>
            <person name="Gomila M."/>
            <person name="Bosch R."/>
            <person name="Nogales B."/>
            <person name="Garcia-Valdes E."/>
            <person name="Lalucat J."/>
            <person name="Bennasar A."/>
        </authorList>
    </citation>
    <scope>NUCLEOTIDE SEQUENCE [LARGE SCALE GENOMIC DNA]</scope>
    <source>
        <strain evidence="10">DSM 6083</strain>
    </source>
</reference>
<reference evidence="9 11" key="2">
    <citation type="submission" date="2016-10" db="EMBL/GenBank/DDBJ databases">
        <authorList>
            <person name="Varghese N."/>
            <person name="Submissions S."/>
        </authorList>
    </citation>
    <scope>NUCLEOTIDE SEQUENCE [LARGE SCALE GENOMIC DNA]</scope>
    <source>
        <strain evidence="9 11">DSM 6083</strain>
    </source>
</reference>
<evidence type="ECO:0000256" key="3">
    <source>
        <dbReference type="ARBA" id="ARBA00022989"/>
    </source>
</evidence>
<dbReference type="PRINTS" id="PR01434">
    <property type="entry name" value="NADHDHGNASE5"/>
</dbReference>
<dbReference type="EMBL" id="CP007511">
    <property type="protein sequence ID" value="AJE15562.1"/>
    <property type="molecule type" value="Genomic_DNA"/>
</dbReference>
<reference evidence="8 10" key="3">
    <citation type="journal article" name="Genome Announc.">
        <title>Complete Genome Sequence of Pseudomonas balearica DSM 6083T.</title>
        <authorList>
            <person name="Bennasar-Figueras A."/>
            <person name="Salva-Serra F."/>
            <person name="Jaen-Luchoro D."/>
            <person name="Segui C."/>
            <person name="Aliaga F."/>
            <person name="Busquets A."/>
            <person name="Gomila M."/>
            <person name="Moore E.R."/>
            <person name="Lalucat J."/>
        </authorList>
    </citation>
    <scope>NUCLEOTIDE SEQUENCE [LARGE SCALE GENOMIC DNA]</scope>
    <source>
        <strain evidence="10">DSM 6083</strain>
        <strain evidence="8">DSM6083</strain>
    </source>
</reference>
<feature type="transmembrane region" description="Helical" evidence="6">
    <location>
        <begin position="220"/>
        <end position="246"/>
    </location>
</feature>